<dbReference type="PANTHER" id="PTHR35369:SF2">
    <property type="entry name" value="BLR3025 PROTEIN"/>
    <property type="match status" value="1"/>
</dbReference>
<dbReference type="Pfam" id="PF11799">
    <property type="entry name" value="IMS_C"/>
    <property type="match status" value="1"/>
</dbReference>
<comment type="similarity">
    <text evidence="2">Belongs to the DNA polymerase type-Y family.</text>
</comment>
<dbReference type="InterPro" id="IPR001126">
    <property type="entry name" value="UmuC"/>
</dbReference>
<evidence type="ECO:0000259" key="8">
    <source>
        <dbReference type="Pfam" id="PF00817"/>
    </source>
</evidence>
<dbReference type="SUPFAM" id="SSF56672">
    <property type="entry name" value="DNA/RNA polymerases"/>
    <property type="match status" value="1"/>
</dbReference>
<organism evidence="11 12">
    <name type="scientific">Microvirga arabica</name>
    <dbReference type="NCBI Taxonomy" id="1128671"/>
    <lineage>
        <taxon>Bacteria</taxon>
        <taxon>Pseudomonadati</taxon>
        <taxon>Pseudomonadota</taxon>
        <taxon>Alphaproteobacteria</taxon>
        <taxon>Hyphomicrobiales</taxon>
        <taxon>Methylobacteriaceae</taxon>
        <taxon>Microvirga</taxon>
    </lineage>
</organism>
<dbReference type="EMBL" id="JBHOMY010000009">
    <property type="protein sequence ID" value="MFC1455564.1"/>
    <property type="molecule type" value="Genomic_DNA"/>
</dbReference>
<comment type="caution">
    <text evidence="11">The sequence shown here is derived from an EMBL/GenBank/DDBJ whole genome shotgun (WGS) entry which is preliminary data.</text>
</comment>
<sequence length="500" mass="55109">MRRVVSLYLPTWPTDRIRRRTGEPPRHEPLLTVHTVGSRRVIRAACAAAQEAGLHVGMALAQAQALVPNLHVAEAAADEDEASLRELARWAIGYSPVVALDPPDGLWIDIAGVAHLFGSEEELLSDLTSRLTRQGLAAKAAVADAPGAAWAVARYGAGGVVPTGRMVDAVATLSIRALRIAPDKLNALHRLGIERIGQLAAMPRAPLVRRFGCDVALRLDQALGHAFEPIMPLIPKEAPVASRAFAEPVARLEDLKGVLLRLAKDLCRQLDRRGEGVRRLDLIFQRVDQKSACLRVGTARANRDAAHLARLFDERLQTIDPGFGIEEMVLVASKVEPLSETQIHARSLGEEDIGEADMGPLVDRLGARIGMRRVYRLAPVQSLVPERMARRIPALAPPTGSVWPENLPRPTRLLDPPEPVVATALLPDHPPAFFVWRKVRHKVAKADGPERITPEWWNGDKSSFARDYYRVETEQGGRFWIFRDAPTAEGGRWWMHGFFS</sequence>
<feature type="domain" description="DUF6504" evidence="10">
    <location>
        <begin position="430"/>
        <end position="495"/>
    </location>
</feature>
<evidence type="ECO:0000256" key="3">
    <source>
        <dbReference type="ARBA" id="ARBA00011245"/>
    </source>
</evidence>
<evidence type="ECO:0000256" key="4">
    <source>
        <dbReference type="ARBA" id="ARBA00012417"/>
    </source>
</evidence>
<gene>
    <name evidence="11" type="ORF">ACETIH_02235</name>
</gene>
<feature type="domain" description="UmuC" evidence="8">
    <location>
        <begin position="33"/>
        <end position="152"/>
    </location>
</feature>
<dbReference type="Gene3D" id="3.40.1170.60">
    <property type="match status" value="1"/>
</dbReference>
<dbReference type="Proteomes" id="UP001593940">
    <property type="component" value="Unassembled WGS sequence"/>
</dbReference>
<dbReference type="Gene3D" id="3.30.70.270">
    <property type="match status" value="1"/>
</dbReference>
<dbReference type="EC" id="2.7.7.7" evidence="4"/>
<reference evidence="11 12" key="1">
    <citation type="submission" date="2024-09" db="EMBL/GenBank/DDBJ databases">
        <title>Nodulacao em especies de Leguminosae Basais da Amazonia e Caracterizacao dos Rizobios e Bacterias Associadas aos Nodulos.</title>
        <authorList>
            <person name="Jambeiro I.C.A."/>
            <person name="Lopes I.S."/>
            <person name="Aguiar E.R.G.R."/>
            <person name="Santos A.F.J."/>
            <person name="Dos Santos J.M.F."/>
            <person name="Gross E."/>
        </authorList>
    </citation>
    <scope>NUCLEOTIDE SEQUENCE [LARGE SCALE GENOMIC DNA]</scope>
    <source>
        <strain evidence="11 12">BRUESC1165</strain>
    </source>
</reference>
<dbReference type="CDD" id="cd03468">
    <property type="entry name" value="PolY_like"/>
    <property type="match status" value="1"/>
</dbReference>
<evidence type="ECO:0000256" key="7">
    <source>
        <dbReference type="ARBA" id="ARBA00049244"/>
    </source>
</evidence>
<evidence type="ECO:0000259" key="10">
    <source>
        <dbReference type="Pfam" id="PF20114"/>
    </source>
</evidence>
<dbReference type="Pfam" id="PF20114">
    <property type="entry name" value="DUF6504"/>
    <property type="match status" value="1"/>
</dbReference>
<evidence type="ECO:0000256" key="5">
    <source>
        <dbReference type="ARBA" id="ARBA00022763"/>
    </source>
</evidence>
<evidence type="ECO:0000256" key="2">
    <source>
        <dbReference type="ARBA" id="ARBA00010945"/>
    </source>
</evidence>
<dbReference type="Pfam" id="PF00817">
    <property type="entry name" value="IMS"/>
    <property type="match status" value="1"/>
</dbReference>
<comment type="subunit">
    <text evidence="3">Monomer.</text>
</comment>
<feature type="domain" description="DNA polymerase Y-family little finger" evidence="9">
    <location>
        <begin position="241"/>
        <end position="343"/>
    </location>
</feature>
<evidence type="ECO:0000313" key="11">
    <source>
        <dbReference type="EMBL" id="MFC1455564.1"/>
    </source>
</evidence>
<dbReference type="InterPro" id="IPR050356">
    <property type="entry name" value="SulA_CellDiv_inhibitor"/>
</dbReference>
<accession>A0ABV6Y2Q4</accession>
<dbReference type="RefSeq" id="WP_203272943.1">
    <property type="nucleotide sequence ID" value="NZ_JAFBID010000032.1"/>
</dbReference>
<dbReference type="InterPro" id="IPR017961">
    <property type="entry name" value="DNA_pol_Y-fam_little_finger"/>
</dbReference>
<evidence type="ECO:0000256" key="6">
    <source>
        <dbReference type="ARBA" id="ARBA00025589"/>
    </source>
</evidence>
<dbReference type="PANTHER" id="PTHR35369">
    <property type="entry name" value="BLR3025 PROTEIN-RELATED"/>
    <property type="match status" value="1"/>
</dbReference>
<evidence type="ECO:0000256" key="1">
    <source>
        <dbReference type="ARBA" id="ARBA00001946"/>
    </source>
</evidence>
<dbReference type="InterPro" id="IPR043502">
    <property type="entry name" value="DNA/RNA_pol_sf"/>
</dbReference>
<keyword evidence="12" id="KW-1185">Reference proteome</keyword>
<evidence type="ECO:0000313" key="12">
    <source>
        <dbReference type="Proteomes" id="UP001593940"/>
    </source>
</evidence>
<comment type="function">
    <text evidence="6">Poorly processive, error-prone DNA polymerase involved in untargeted mutagenesis. Copies undamaged DNA at stalled replication forks, which arise in vivo from mismatched or misaligned primer ends. These misaligned primers can be extended by PolIV. Exhibits no 3'-5' exonuclease (proofreading) activity. May be involved in translesional synthesis, in conjunction with the beta clamp from PolIII.</text>
</comment>
<dbReference type="InterPro" id="IPR043128">
    <property type="entry name" value="Rev_trsase/Diguanyl_cyclase"/>
</dbReference>
<protein>
    <recommendedName>
        <fullName evidence="4">DNA-directed DNA polymerase</fullName>
        <ecNumber evidence="4">2.7.7.7</ecNumber>
    </recommendedName>
</protein>
<proteinExistence type="inferred from homology"/>
<name>A0ABV6Y2Q4_9HYPH</name>
<evidence type="ECO:0000259" key="9">
    <source>
        <dbReference type="Pfam" id="PF11799"/>
    </source>
</evidence>
<dbReference type="InterPro" id="IPR045443">
    <property type="entry name" value="DUF6504"/>
</dbReference>
<comment type="catalytic activity">
    <reaction evidence="7">
        <text>DNA(n) + a 2'-deoxyribonucleoside 5'-triphosphate = DNA(n+1) + diphosphate</text>
        <dbReference type="Rhea" id="RHEA:22508"/>
        <dbReference type="Rhea" id="RHEA-COMP:17339"/>
        <dbReference type="Rhea" id="RHEA-COMP:17340"/>
        <dbReference type="ChEBI" id="CHEBI:33019"/>
        <dbReference type="ChEBI" id="CHEBI:61560"/>
        <dbReference type="ChEBI" id="CHEBI:173112"/>
        <dbReference type="EC" id="2.7.7.7"/>
    </reaction>
</comment>
<comment type="cofactor">
    <cofactor evidence="1">
        <name>Mg(2+)</name>
        <dbReference type="ChEBI" id="CHEBI:18420"/>
    </cofactor>
</comment>
<keyword evidence="5" id="KW-0227">DNA damage</keyword>